<sequence>GGFELQSGSEGGRSGCLNYDEAPAASAGGGVGGGPQRGLCQPGRRAQQEIKDAVRHRAAAQVPDLVSTRGHPRPSCRGCALPEVPASWPSCLLLGRLESAAPAPSVRAARSRGASAGLRFPSGRSPRPSALSGVLPWGGWPFRGGRLRGEGGAARRR</sequence>
<gene>
    <name evidence="3" type="primary">Selenot</name>
    <name evidence="3" type="synonym">2810407C02Rik</name>
    <name evidence="3" type="synonym">Selt</name>
</gene>
<dbReference type="AlphaFoldDB" id="Q9CS90"/>
<dbReference type="AGR" id="MGI:1916477"/>
<reference evidence="2" key="1">
    <citation type="journal article" date="1999" name="Methods Enzymol.">
        <title>High-efficiency full-length cDNA cloning.</title>
        <authorList>
            <person name="Carninci P."/>
            <person name="Hayashizaki Y."/>
        </authorList>
    </citation>
    <scope>NUCLEOTIDE SEQUENCE</scope>
    <source>
        <strain evidence="2">C57BL/6J</strain>
        <tissue evidence="2">Whole body</tissue>
    </source>
</reference>
<reference evidence="2" key="5">
    <citation type="journal article" date="2001" name="Nature">
        <title>Functional annotation of a full-length mouse cDNA collection.</title>
        <authorList>
            <consortium name="The RIKEN Genome Exploration Research Group Phase II Team and the FANTOM Consortium"/>
        </authorList>
    </citation>
    <scope>NUCLEOTIDE SEQUENCE</scope>
    <source>
        <strain evidence="2">C57BL/6J</strain>
        <tissue evidence="2">Whole body</tissue>
    </source>
</reference>
<feature type="non-terminal residue" evidence="2">
    <location>
        <position position="1"/>
    </location>
</feature>
<feature type="compositionally biased region" description="Gly residues" evidence="1">
    <location>
        <begin position="27"/>
        <end position="36"/>
    </location>
</feature>
<name>Q9CS90_MOUSE</name>
<feature type="compositionally biased region" description="Gly residues" evidence="1">
    <location>
        <begin position="1"/>
        <end position="14"/>
    </location>
</feature>
<reference evidence="2" key="7">
    <citation type="journal article" date="2005" name="Science">
        <title>The Transcriptional Landscape of the Mammalian Genome.</title>
        <authorList>
            <consortium name="The FANTOM Consortium"/>
            <consortium name="Riken Genome Exploration Research Group and Genome Science Group (Genome Network Project Core Group)"/>
        </authorList>
    </citation>
    <scope>NUCLEOTIDE SEQUENCE</scope>
    <source>
        <strain evidence="2">C57BL/6J</strain>
        <tissue evidence="2">Whole body</tissue>
    </source>
</reference>
<reference evidence="2" key="6">
    <citation type="journal article" date="2002" name="Nature">
        <title>Analysis of the mouse transcriptome based on functional annotation of 60,770 full-length cDNAs.</title>
        <authorList>
            <consortium name="The FANTOM Consortium and the RIKEN Genome Exploration Research Group Phase I and II Team"/>
        </authorList>
    </citation>
    <scope>NUCLEOTIDE SEQUENCE</scope>
    <source>
        <strain evidence="2">C57BL/6J</strain>
        <tissue evidence="2">Whole body</tissue>
    </source>
</reference>
<evidence type="ECO:0000313" key="2">
    <source>
        <dbReference type="EMBL" id="BAB30791.1"/>
    </source>
</evidence>
<feature type="region of interest" description="Disordered" evidence="1">
    <location>
        <begin position="111"/>
        <end position="135"/>
    </location>
</feature>
<reference evidence="2" key="2">
    <citation type="journal article" date="2000" name="Genome Res.">
        <title>Normalization and subtraction of cap-trapper-selected cDNAs to prepare full-length cDNA libraries for rapid discovery of new genes.</title>
        <authorList>
            <person name="Carninci P."/>
            <person name="Shibata Y."/>
            <person name="Hayatsu N."/>
            <person name="Sugahara Y."/>
            <person name="Shibata K."/>
            <person name="Itoh M."/>
            <person name="Konno H."/>
            <person name="Okazaki Y."/>
            <person name="Muramatsu M."/>
            <person name="Hayashizaki Y."/>
        </authorList>
    </citation>
    <scope>NUCLEOTIDE SEQUENCE</scope>
    <source>
        <strain evidence="2">C57BL/6J</strain>
        <tissue evidence="2">Whole body</tissue>
    </source>
</reference>
<reference evidence="2" key="3">
    <citation type="journal article" date="2000" name="Genome Res.">
        <title>RIKEN integrated sequence analysis (RISA) system--384-format sequencing pipeline with 384 multicapillary sequencer.</title>
        <authorList>
            <person name="Shibata K."/>
            <person name="Itoh M."/>
            <person name="Aizawa K."/>
            <person name="Nagaoka S."/>
            <person name="Sasaki N."/>
            <person name="Carninci P."/>
            <person name="Konno H."/>
            <person name="Akiyama J."/>
            <person name="Nishi K."/>
            <person name="Kitsunai T."/>
            <person name="Tashiro H."/>
            <person name="Itoh M."/>
            <person name="Sumi N."/>
            <person name="Ishii Y."/>
            <person name="Nakamura S."/>
            <person name="Hazama M."/>
            <person name="Nishine T."/>
            <person name="Harada A."/>
            <person name="Yamamoto R."/>
            <person name="Matsumoto H."/>
            <person name="Sakaguchi S."/>
            <person name="Ikegami T."/>
            <person name="Kashiwagi K."/>
            <person name="Fujiwake S."/>
            <person name="Inoue K."/>
            <person name="Togawa Y."/>
            <person name="Izawa M."/>
            <person name="Ohara E."/>
            <person name="Watahiki M."/>
            <person name="Yoneda Y."/>
            <person name="Ishikawa T."/>
            <person name="Ozawa K."/>
            <person name="Tanaka T."/>
            <person name="Matsuura S."/>
            <person name="Kawai J."/>
            <person name="Okazaki Y."/>
            <person name="Muramatsu M."/>
            <person name="Inoue Y."/>
            <person name="Kira A."/>
            <person name="Hayashizaki Y."/>
        </authorList>
    </citation>
    <scope>NUCLEOTIDE SEQUENCE</scope>
    <source>
        <strain evidence="2">C57BL/6J</strain>
        <tissue evidence="2">Whole body</tissue>
    </source>
</reference>
<reference evidence="2" key="4">
    <citation type="submission" date="2000-07" db="EMBL/GenBank/DDBJ databases">
        <authorList>
            <person name="Adachi J."/>
            <person name="Aizawa K."/>
            <person name="Akahira S."/>
            <person name="Akimura T."/>
            <person name="Arai A."/>
            <person name="Aono H."/>
            <person name="Arakawa T."/>
            <person name="Bono H."/>
            <person name="Carninci P."/>
            <person name="Fukuda S."/>
            <person name="Fukunishi Y."/>
            <person name="Furuno M."/>
            <person name="Hanagaki T."/>
            <person name="Hara A."/>
            <person name="Hayatsu N."/>
            <person name="Hiramoto K."/>
            <person name="Hiraoka T."/>
            <person name="Hori F."/>
            <person name="Imotani K."/>
            <person name="Ishii Y."/>
            <person name="Itoh M."/>
            <person name="Izawa M."/>
            <person name="Kasukawa T."/>
            <person name="Kato H."/>
            <person name="Kawai J."/>
            <person name="Kojima Y."/>
            <person name="Konno H."/>
            <person name="Kouda M."/>
            <person name="Koya S."/>
            <person name="Kurihara C."/>
            <person name="Matsuyama T."/>
            <person name="Miyazaki A."/>
            <person name="Nishi K."/>
            <person name="Nomura K."/>
            <person name="Numazaki R."/>
            <person name="Ohno M."/>
            <person name="Okazaki Y."/>
            <person name="Okido T."/>
            <person name="Owa C."/>
            <person name="Saito H."/>
            <person name="Saito R."/>
            <person name="Sakai C."/>
            <person name="Sakai K."/>
            <person name="Sano H."/>
            <person name="Sasaki D."/>
            <person name="Shibata K."/>
            <person name="Shibata Y."/>
            <person name="Shinagawa A."/>
            <person name="Shiraki T."/>
            <person name="Sogabe Y."/>
            <person name="Suzuki H."/>
            <person name="Tagami M."/>
            <person name="Tagawa A."/>
            <person name="Takahashi F."/>
            <person name="Tanaka T."/>
            <person name="Tejima Y."/>
            <person name="Toya T."/>
            <person name="Yamamura T."/>
            <person name="Yasunishi A."/>
            <person name="Yoshida K."/>
            <person name="Yoshino M."/>
            <person name="Muramatsu M."/>
            <person name="Hayashizaki Y."/>
        </authorList>
    </citation>
    <scope>NUCLEOTIDE SEQUENCE</scope>
    <source>
        <strain evidence="2">C57BL/6J</strain>
        <tissue evidence="2">Whole body</tissue>
    </source>
</reference>
<accession>Q9CS90</accession>
<feature type="region of interest" description="Disordered" evidence="1">
    <location>
        <begin position="1"/>
        <end position="49"/>
    </location>
</feature>
<proteinExistence type="evidence at transcript level"/>
<reference evidence="2" key="8">
    <citation type="journal article" date="2005" name="Science">
        <title>Antisense Transcription in the Mammalian Transcriptome.</title>
        <authorList>
            <consortium name="RIKEN Genome Exploration Research Group and Genome Science Group (Genome Network Project Core Group) and the FANTOM Consortium"/>
        </authorList>
    </citation>
    <scope>NUCLEOTIDE SEQUENCE</scope>
    <source>
        <strain evidence="2">C57BL/6J</strain>
        <tissue evidence="2">Whole body</tissue>
    </source>
</reference>
<organism evidence="2">
    <name type="scientific">Mus musculus</name>
    <name type="common">Mouse</name>
    <dbReference type="NCBI Taxonomy" id="10090"/>
    <lineage>
        <taxon>Eukaryota</taxon>
        <taxon>Metazoa</taxon>
        <taxon>Chordata</taxon>
        <taxon>Craniata</taxon>
        <taxon>Vertebrata</taxon>
        <taxon>Euteleostomi</taxon>
        <taxon>Mammalia</taxon>
        <taxon>Eutheria</taxon>
        <taxon>Euarchontoglires</taxon>
        <taxon>Glires</taxon>
        <taxon>Rodentia</taxon>
        <taxon>Myomorpha</taxon>
        <taxon>Muroidea</taxon>
        <taxon>Muridae</taxon>
        <taxon>Murinae</taxon>
        <taxon>Mus</taxon>
        <taxon>Mus</taxon>
    </lineage>
</organism>
<protein>
    <submittedName>
        <fullName evidence="2">Uncharacterized protein</fullName>
    </submittedName>
</protein>
<evidence type="ECO:0000256" key="1">
    <source>
        <dbReference type="SAM" id="MobiDB-lite"/>
    </source>
</evidence>
<dbReference type="MGI" id="MGI:1916477">
    <property type="gene designation" value="Selenot"/>
</dbReference>
<evidence type="ECO:0000313" key="3">
    <source>
        <dbReference type="MGI" id="MGI:1916477"/>
    </source>
</evidence>
<dbReference type="EMBL" id="AK017528">
    <property type="protein sequence ID" value="BAB30791.1"/>
    <property type="molecule type" value="mRNA"/>
</dbReference>